<dbReference type="KEGG" id="plyc:GXP70_25795"/>
<protein>
    <submittedName>
        <fullName evidence="1">Uncharacterized protein</fullName>
    </submittedName>
</protein>
<keyword evidence="2" id="KW-1185">Reference proteome</keyword>
<gene>
    <name evidence="1" type="ORF">GXP70_25795</name>
</gene>
<dbReference type="EMBL" id="CP048209">
    <property type="protein sequence ID" value="QHT63041.1"/>
    <property type="molecule type" value="Genomic_DNA"/>
</dbReference>
<dbReference type="Proteomes" id="UP000476064">
    <property type="component" value="Chromosome"/>
</dbReference>
<dbReference type="RefSeq" id="WP_162359471.1">
    <property type="nucleotide sequence ID" value="NZ_CP048209.1"/>
</dbReference>
<proteinExistence type="predicted"/>
<organism evidence="1 2">
    <name type="scientific">Paenibacillus lycopersici</name>
    <dbReference type="NCBI Taxonomy" id="2704462"/>
    <lineage>
        <taxon>Bacteria</taxon>
        <taxon>Bacillati</taxon>
        <taxon>Bacillota</taxon>
        <taxon>Bacilli</taxon>
        <taxon>Bacillales</taxon>
        <taxon>Paenibacillaceae</taxon>
        <taxon>Paenibacillus</taxon>
    </lineage>
</organism>
<accession>A0A6C0G4Z1</accession>
<sequence>MQRDTIVEKEPCKGCSASVHVTDEQIERVLGKLALHPGDCVHDDRFASRVEACGGCSSLQYGSTCAHCGCFVLVRAKLAAKDCPHPGGSRWP</sequence>
<evidence type="ECO:0000313" key="2">
    <source>
        <dbReference type="Proteomes" id="UP000476064"/>
    </source>
</evidence>
<evidence type="ECO:0000313" key="1">
    <source>
        <dbReference type="EMBL" id="QHT63041.1"/>
    </source>
</evidence>
<dbReference type="AlphaFoldDB" id="A0A6C0G4Z1"/>
<name>A0A6C0G4Z1_9BACL</name>
<reference evidence="1 2" key="1">
    <citation type="submission" date="2020-01" db="EMBL/GenBank/DDBJ databases">
        <title>Paenibacillus sp. nov., isolated from tomato rhizosphere.</title>
        <authorList>
            <person name="Weon H.-Y."/>
            <person name="Lee S.A."/>
        </authorList>
    </citation>
    <scope>NUCLEOTIDE SEQUENCE [LARGE SCALE GENOMIC DNA]</scope>
    <source>
        <strain evidence="1 2">12200R-189</strain>
    </source>
</reference>